<keyword evidence="3" id="KW-1185">Reference proteome</keyword>
<feature type="compositionally biased region" description="Low complexity" evidence="1">
    <location>
        <begin position="68"/>
        <end position="89"/>
    </location>
</feature>
<reference evidence="2" key="1">
    <citation type="journal article" date="2015" name="Int. J. Syst. Evol. Microbiol.">
        <title>Rhizobium oryzicola sp. nov., potential plant-growth-promoting endophytic bacteria isolated from rice roots.</title>
        <authorList>
            <person name="Zhang X.X."/>
            <person name="Gao J.S."/>
            <person name="Cao Y.H."/>
            <person name="Sheirdil R.A."/>
            <person name="Wang X.C."/>
            <person name="Zhang L."/>
        </authorList>
    </citation>
    <scope>NUCLEOTIDE SEQUENCE</scope>
    <source>
        <strain evidence="2">05753</strain>
    </source>
</reference>
<comment type="caution">
    <text evidence="2">The sequence shown here is derived from an EMBL/GenBank/DDBJ whole genome shotgun (WGS) entry which is preliminary data.</text>
</comment>
<dbReference type="Gene3D" id="1.10.10.60">
    <property type="entry name" value="Homeodomain-like"/>
    <property type="match status" value="1"/>
</dbReference>
<dbReference type="InterPro" id="IPR011681">
    <property type="entry name" value="GcrA"/>
</dbReference>
<name>A0ABT8SR29_9HYPH</name>
<dbReference type="Pfam" id="PF07750">
    <property type="entry name" value="GcrA"/>
    <property type="match status" value="1"/>
</dbReference>
<dbReference type="RefSeq" id="WP_302076006.1">
    <property type="nucleotide sequence ID" value="NZ_JAUKWQ010000001.1"/>
</dbReference>
<organism evidence="2 3">
    <name type="scientific">Rhizobium oryzicola</name>
    <dbReference type="NCBI Taxonomy" id="1232668"/>
    <lineage>
        <taxon>Bacteria</taxon>
        <taxon>Pseudomonadati</taxon>
        <taxon>Pseudomonadota</taxon>
        <taxon>Alphaproteobacteria</taxon>
        <taxon>Hyphomicrobiales</taxon>
        <taxon>Rhizobiaceae</taxon>
        <taxon>Rhizobium/Agrobacterium group</taxon>
        <taxon>Rhizobium</taxon>
    </lineage>
</organism>
<evidence type="ECO:0000313" key="2">
    <source>
        <dbReference type="EMBL" id="MDO1580892.1"/>
    </source>
</evidence>
<sequence>MNWTDERVERLKKLWAEGLSASQIAAQLGGVSRNAVIGKVHRLSLPGRAKAGGNAAPNRAQKRPAAVPQRPATYAAQPRAAAPSRPVSRPVGATMVKEEVEAEIFEAVDYVPAKNVVVPISRKIGLTELTERTCKWPMGDPLKDDFCFCGAEAPDTSPYCKYHARMAYQPVAERRRSAEARG</sequence>
<accession>A0ABT8SR29</accession>
<feature type="region of interest" description="Disordered" evidence="1">
    <location>
        <begin position="47"/>
        <end position="89"/>
    </location>
</feature>
<gene>
    <name evidence="2" type="ORF">Q2T52_02175</name>
</gene>
<evidence type="ECO:0000256" key="1">
    <source>
        <dbReference type="SAM" id="MobiDB-lite"/>
    </source>
</evidence>
<proteinExistence type="predicted"/>
<dbReference type="EMBL" id="JAUKWQ010000001">
    <property type="protein sequence ID" value="MDO1580892.1"/>
    <property type="molecule type" value="Genomic_DNA"/>
</dbReference>
<reference evidence="2" key="2">
    <citation type="submission" date="2023-07" db="EMBL/GenBank/DDBJ databases">
        <authorList>
            <person name="Sun H."/>
        </authorList>
    </citation>
    <scope>NUCLEOTIDE SEQUENCE</scope>
    <source>
        <strain evidence="2">05753</strain>
    </source>
</reference>
<protein>
    <submittedName>
        <fullName evidence="2">GcrA family cell cycle regulator</fullName>
    </submittedName>
</protein>
<evidence type="ECO:0000313" key="3">
    <source>
        <dbReference type="Proteomes" id="UP001169006"/>
    </source>
</evidence>
<dbReference type="Proteomes" id="UP001169006">
    <property type="component" value="Unassembled WGS sequence"/>
</dbReference>